<reference evidence="1 2" key="1">
    <citation type="submission" date="2019-03" db="EMBL/GenBank/DDBJ databases">
        <title>Single cell metagenomics reveals metabolic interactions within the superorganism composed of flagellate Streblomastix strix and complex community of Bacteroidetes bacteria on its surface.</title>
        <authorList>
            <person name="Treitli S.C."/>
            <person name="Kolisko M."/>
            <person name="Husnik F."/>
            <person name="Keeling P."/>
            <person name="Hampl V."/>
        </authorList>
    </citation>
    <scope>NUCLEOTIDE SEQUENCE [LARGE SCALE GENOMIC DNA]</scope>
    <source>
        <strain evidence="1">ST1C</strain>
    </source>
</reference>
<evidence type="ECO:0000313" key="2">
    <source>
        <dbReference type="Proteomes" id="UP000324800"/>
    </source>
</evidence>
<comment type="caution">
    <text evidence="1">The sequence shown here is derived from an EMBL/GenBank/DDBJ whole genome shotgun (WGS) entry which is preliminary data.</text>
</comment>
<sequence>MIIGKLIFIRSQFPIALLHMILLFKLLIRTTNKIRWNSVLQIHLRLKKDWMWHLSNIKKNNPQHFEQIPPQATFTTDASRRGWGATLQFNYSNNLLKTAGKWSSKWILKSSNQRELAAVLYRLRRYENQFKERKILSLHLRTDNTTTSYNINRANSSITLAHLTDLTLRVAEKMNIQIKATYIPGEESQIANTLSRLN</sequence>
<dbReference type="SUPFAM" id="SSF56672">
    <property type="entry name" value="DNA/RNA polymerases"/>
    <property type="match status" value="1"/>
</dbReference>
<evidence type="ECO:0008006" key="3">
    <source>
        <dbReference type="Google" id="ProtNLM"/>
    </source>
</evidence>
<protein>
    <recommendedName>
        <fullName evidence="3">Reverse transcriptase RNase H-like domain-containing protein</fullName>
    </recommendedName>
</protein>
<gene>
    <name evidence="1" type="ORF">EZS28_053149</name>
</gene>
<dbReference type="CDD" id="cd09275">
    <property type="entry name" value="RNase_HI_RT_DIRS1"/>
    <property type="match status" value="1"/>
</dbReference>
<proteinExistence type="predicted"/>
<dbReference type="OrthoDB" id="6148851at2759"/>
<dbReference type="InterPro" id="IPR043502">
    <property type="entry name" value="DNA/RNA_pol_sf"/>
</dbReference>
<dbReference type="PANTHER" id="PTHR33050">
    <property type="entry name" value="REVERSE TRANSCRIPTASE DOMAIN-CONTAINING PROTEIN"/>
    <property type="match status" value="1"/>
</dbReference>
<dbReference type="InterPro" id="IPR052055">
    <property type="entry name" value="Hepadnavirus_pol/RT"/>
</dbReference>
<evidence type="ECO:0000313" key="1">
    <source>
        <dbReference type="EMBL" id="KAA6333608.1"/>
    </source>
</evidence>
<organism evidence="1 2">
    <name type="scientific">Streblomastix strix</name>
    <dbReference type="NCBI Taxonomy" id="222440"/>
    <lineage>
        <taxon>Eukaryota</taxon>
        <taxon>Metamonada</taxon>
        <taxon>Preaxostyla</taxon>
        <taxon>Oxymonadida</taxon>
        <taxon>Streblomastigidae</taxon>
        <taxon>Streblomastix</taxon>
    </lineage>
</organism>
<accession>A0A5J4RJ13</accession>
<feature type="non-terminal residue" evidence="1">
    <location>
        <position position="198"/>
    </location>
</feature>
<dbReference type="AlphaFoldDB" id="A0A5J4RJ13"/>
<dbReference type="Proteomes" id="UP000324800">
    <property type="component" value="Unassembled WGS sequence"/>
</dbReference>
<dbReference type="EMBL" id="SNRW01042155">
    <property type="protein sequence ID" value="KAA6333608.1"/>
    <property type="molecule type" value="Genomic_DNA"/>
</dbReference>
<dbReference type="PANTHER" id="PTHR33050:SF7">
    <property type="entry name" value="RIBONUCLEASE H"/>
    <property type="match status" value="1"/>
</dbReference>
<name>A0A5J4RJ13_9EUKA</name>